<keyword evidence="3" id="KW-1185">Reference proteome</keyword>
<evidence type="ECO:0000256" key="1">
    <source>
        <dbReference type="SAM" id="Phobius"/>
    </source>
</evidence>
<dbReference type="EMBL" id="QKWP01001943">
    <property type="protein sequence ID" value="RIB05649.1"/>
    <property type="molecule type" value="Genomic_DNA"/>
</dbReference>
<feature type="transmembrane region" description="Helical" evidence="1">
    <location>
        <begin position="33"/>
        <end position="59"/>
    </location>
</feature>
<sequence>MYYDQNTYSLPYSIHHTCCHKLLLILETVDPYFLLYFTFFCKIVSFHGIYYLIVMHSFLILENTDPYSSSFHIYIVFFLSLFFRNMWNLPHL</sequence>
<name>A0A397UA90_9GLOM</name>
<proteinExistence type="predicted"/>
<accession>A0A397UA90</accession>
<dbReference type="Proteomes" id="UP000266673">
    <property type="component" value="Unassembled WGS sequence"/>
</dbReference>
<evidence type="ECO:0000313" key="2">
    <source>
        <dbReference type="EMBL" id="RIB05649.1"/>
    </source>
</evidence>
<feature type="transmembrane region" description="Helical" evidence="1">
    <location>
        <begin position="71"/>
        <end position="87"/>
    </location>
</feature>
<comment type="caution">
    <text evidence="2">The sequence shown here is derived from an EMBL/GenBank/DDBJ whole genome shotgun (WGS) entry which is preliminary data.</text>
</comment>
<keyword evidence="1" id="KW-0812">Transmembrane</keyword>
<protein>
    <submittedName>
        <fullName evidence="2">Uncharacterized protein</fullName>
    </submittedName>
</protein>
<gene>
    <name evidence="2" type="ORF">C2G38_2117851</name>
</gene>
<organism evidence="2 3">
    <name type="scientific">Gigaspora rosea</name>
    <dbReference type="NCBI Taxonomy" id="44941"/>
    <lineage>
        <taxon>Eukaryota</taxon>
        <taxon>Fungi</taxon>
        <taxon>Fungi incertae sedis</taxon>
        <taxon>Mucoromycota</taxon>
        <taxon>Glomeromycotina</taxon>
        <taxon>Glomeromycetes</taxon>
        <taxon>Diversisporales</taxon>
        <taxon>Gigasporaceae</taxon>
        <taxon>Gigaspora</taxon>
    </lineage>
</organism>
<keyword evidence="1" id="KW-0472">Membrane</keyword>
<dbReference type="AlphaFoldDB" id="A0A397UA90"/>
<evidence type="ECO:0000313" key="3">
    <source>
        <dbReference type="Proteomes" id="UP000266673"/>
    </source>
</evidence>
<keyword evidence="1" id="KW-1133">Transmembrane helix</keyword>
<reference evidence="2 3" key="1">
    <citation type="submission" date="2018-06" db="EMBL/GenBank/DDBJ databases">
        <title>Comparative genomics reveals the genomic features of Rhizophagus irregularis, R. cerebriforme, R. diaphanum and Gigaspora rosea, and their symbiotic lifestyle signature.</title>
        <authorList>
            <person name="Morin E."/>
            <person name="San Clemente H."/>
            <person name="Chen E.C.H."/>
            <person name="De La Providencia I."/>
            <person name="Hainaut M."/>
            <person name="Kuo A."/>
            <person name="Kohler A."/>
            <person name="Murat C."/>
            <person name="Tang N."/>
            <person name="Roy S."/>
            <person name="Loubradou J."/>
            <person name="Henrissat B."/>
            <person name="Grigoriev I.V."/>
            <person name="Corradi N."/>
            <person name="Roux C."/>
            <person name="Martin F.M."/>
        </authorList>
    </citation>
    <scope>NUCLEOTIDE SEQUENCE [LARGE SCALE GENOMIC DNA]</scope>
    <source>
        <strain evidence="2 3">DAOM 194757</strain>
    </source>
</reference>